<accession>W4FXR3</accession>
<dbReference type="AlphaFoldDB" id="W4FXR3"/>
<dbReference type="EMBL" id="KI913159">
    <property type="protein sequence ID" value="ETV71554.1"/>
    <property type="molecule type" value="Genomic_DNA"/>
</dbReference>
<evidence type="ECO:0000313" key="2">
    <source>
        <dbReference type="EMBL" id="ETV71554.1"/>
    </source>
</evidence>
<evidence type="ECO:0000256" key="1">
    <source>
        <dbReference type="SAM" id="MobiDB-lite"/>
    </source>
</evidence>
<name>W4FXR3_APHAT</name>
<dbReference type="RefSeq" id="XP_009838987.1">
    <property type="nucleotide sequence ID" value="XM_009840685.1"/>
</dbReference>
<protein>
    <submittedName>
        <fullName evidence="2">Uncharacterized protein</fullName>
    </submittedName>
</protein>
<sequence length="323" mass="35428">MDELFAPPKKSGHVRKSKSPCDGVDPPPVEVISDGTDVTSADPALTDMSLDLVSVADDEILLSCSSDEECKIQGLEKRTKATEGTDEAVERSLNTAHCNLTGVLDRDSDLPIEPRSSSEDLVYTDNAIEASFDESMSDVSMLTENYDEEMSIVPFTAASSAPHFDSGGRQQLMVFASDLTFGLAPVVHRGEIMGIDKMTTLTMPPMHVVLDDFGEMETDNNSIVEATTVTEATFFLIKSKPCEARPSSTNPLPRTIRTEWTKLFRLTVSAATDEFVRLGNAVDMKRFARKTDCVSSLVHDKTLLQDRHKRDPCTRILVTTGLD</sequence>
<dbReference type="GeneID" id="20815214"/>
<organism evidence="2">
    <name type="scientific">Aphanomyces astaci</name>
    <name type="common">Crayfish plague agent</name>
    <dbReference type="NCBI Taxonomy" id="112090"/>
    <lineage>
        <taxon>Eukaryota</taxon>
        <taxon>Sar</taxon>
        <taxon>Stramenopiles</taxon>
        <taxon>Oomycota</taxon>
        <taxon>Saprolegniomycetes</taxon>
        <taxon>Saprolegniales</taxon>
        <taxon>Verrucalvaceae</taxon>
        <taxon>Aphanomyces</taxon>
    </lineage>
</organism>
<gene>
    <name evidence="2" type="ORF">H257_13218</name>
</gene>
<proteinExistence type="predicted"/>
<feature type="region of interest" description="Disordered" evidence="1">
    <location>
        <begin position="1"/>
        <end position="29"/>
    </location>
</feature>
<reference evidence="2" key="1">
    <citation type="submission" date="2013-12" db="EMBL/GenBank/DDBJ databases">
        <title>The Genome Sequence of Aphanomyces astaci APO3.</title>
        <authorList>
            <consortium name="The Broad Institute Genomics Platform"/>
            <person name="Russ C."/>
            <person name="Tyler B."/>
            <person name="van West P."/>
            <person name="Dieguez-Uribeondo J."/>
            <person name="Young S.K."/>
            <person name="Zeng Q."/>
            <person name="Gargeya S."/>
            <person name="Fitzgerald M."/>
            <person name="Abouelleil A."/>
            <person name="Alvarado L."/>
            <person name="Chapman S.B."/>
            <person name="Gainer-Dewar J."/>
            <person name="Goldberg J."/>
            <person name="Griggs A."/>
            <person name="Gujja S."/>
            <person name="Hansen M."/>
            <person name="Howarth C."/>
            <person name="Imamovic A."/>
            <person name="Ireland A."/>
            <person name="Larimer J."/>
            <person name="McCowan C."/>
            <person name="Murphy C."/>
            <person name="Pearson M."/>
            <person name="Poon T.W."/>
            <person name="Priest M."/>
            <person name="Roberts A."/>
            <person name="Saif S."/>
            <person name="Shea T."/>
            <person name="Sykes S."/>
            <person name="Wortman J."/>
            <person name="Nusbaum C."/>
            <person name="Birren B."/>
        </authorList>
    </citation>
    <scope>NUCLEOTIDE SEQUENCE [LARGE SCALE GENOMIC DNA]</scope>
    <source>
        <strain evidence="2">APO3</strain>
    </source>
</reference>
<dbReference type="VEuPathDB" id="FungiDB:H257_13218"/>